<keyword evidence="1" id="KW-0175">Coiled coil</keyword>
<dbReference type="AlphaFoldDB" id="A0A6G4WWV8"/>
<dbReference type="RefSeq" id="WP_165299398.1">
    <property type="nucleotide sequence ID" value="NZ_JAAKZZ010000136.1"/>
</dbReference>
<dbReference type="Proteomes" id="UP000477722">
    <property type="component" value="Unassembled WGS sequence"/>
</dbReference>
<proteinExistence type="predicted"/>
<keyword evidence="3" id="KW-1185">Reference proteome</keyword>
<organism evidence="2 3">
    <name type="scientific">Streptomyces boncukensis</name>
    <dbReference type="NCBI Taxonomy" id="2711219"/>
    <lineage>
        <taxon>Bacteria</taxon>
        <taxon>Bacillati</taxon>
        <taxon>Actinomycetota</taxon>
        <taxon>Actinomycetes</taxon>
        <taxon>Kitasatosporales</taxon>
        <taxon>Streptomycetaceae</taxon>
        <taxon>Streptomyces</taxon>
    </lineage>
</organism>
<evidence type="ECO:0000256" key="1">
    <source>
        <dbReference type="SAM" id="Coils"/>
    </source>
</evidence>
<reference evidence="2 3" key="1">
    <citation type="submission" date="2020-02" db="EMBL/GenBank/DDBJ databases">
        <title>Whole-genome analyses of novel actinobacteria.</title>
        <authorList>
            <person name="Sahin N."/>
            <person name="Tatar D."/>
        </authorList>
    </citation>
    <scope>NUCLEOTIDE SEQUENCE [LARGE SCALE GENOMIC DNA]</scope>
    <source>
        <strain evidence="2 3">SB3404</strain>
    </source>
</reference>
<feature type="coiled-coil region" evidence="1">
    <location>
        <begin position="6"/>
        <end position="33"/>
    </location>
</feature>
<protein>
    <submittedName>
        <fullName evidence="2">Uncharacterized protein</fullName>
    </submittedName>
</protein>
<evidence type="ECO:0000313" key="3">
    <source>
        <dbReference type="Proteomes" id="UP000477722"/>
    </source>
</evidence>
<accession>A0A6G4WWV8</accession>
<name>A0A6G4WWV8_9ACTN</name>
<evidence type="ECO:0000313" key="2">
    <source>
        <dbReference type="EMBL" id="NGO69715.1"/>
    </source>
</evidence>
<dbReference type="EMBL" id="JAAKZZ010000136">
    <property type="protein sequence ID" value="NGO69715.1"/>
    <property type="molecule type" value="Genomic_DNA"/>
</dbReference>
<comment type="caution">
    <text evidence="2">The sequence shown here is derived from an EMBL/GenBank/DDBJ whole genome shotgun (WGS) entry which is preliminary data.</text>
</comment>
<sequence length="72" mass="8251">MPGITIEFTEEELAELRAEAKEQGKAIKRLAHDILTEDVVRRRQKQQFVEGAAKLAQEYMAEFESVFPEGSR</sequence>
<gene>
    <name evidence="2" type="ORF">G5C65_15400</name>
</gene>